<keyword evidence="2" id="KW-1185">Reference proteome</keyword>
<evidence type="ECO:0000313" key="1">
    <source>
        <dbReference type="EMBL" id="KAK1848499.1"/>
    </source>
</evidence>
<dbReference type="AlphaFoldDB" id="A0AAD9AJ08"/>
<gene>
    <name evidence="1" type="ORF">CCHR01_08890</name>
</gene>
<accession>A0AAD9AJ08</accession>
<reference evidence="1" key="1">
    <citation type="submission" date="2023-01" db="EMBL/GenBank/DDBJ databases">
        <title>Colletotrichum chrysophilum M932 genome sequence.</title>
        <authorList>
            <person name="Baroncelli R."/>
        </authorList>
    </citation>
    <scope>NUCLEOTIDE SEQUENCE</scope>
    <source>
        <strain evidence="1">M932</strain>
    </source>
</reference>
<name>A0AAD9AJ08_9PEZI</name>
<dbReference type="Proteomes" id="UP001243330">
    <property type="component" value="Unassembled WGS sequence"/>
</dbReference>
<sequence>MHLSDNITSRRTSLRTPVHGPAHVVVSGFPWPLNVKAAVQCSAVQQREHTASTSPIMIDAAAAASMRVADTNFAITLDMDLDLDAALLLQTSGTPWESSLDRPPLRQATAG</sequence>
<proteinExistence type="predicted"/>
<comment type="caution">
    <text evidence="1">The sequence shown here is derived from an EMBL/GenBank/DDBJ whole genome shotgun (WGS) entry which is preliminary data.</text>
</comment>
<dbReference type="EMBL" id="JAQOWY010000170">
    <property type="protein sequence ID" value="KAK1848499.1"/>
    <property type="molecule type" value="Genomic_DNA"/>
</dbReference>
<protein>
    <submittedName>
        <fullName evidence="1">Uncharacterized protein</fullName>
    </submittedName>
</protein>
<organism evidence="1 2">
    <name type="scientific">Colletotrichum chrysophilum</name>
    <dbReference type="NCBI Taxonomy" id="1836956"/>
    <lineage>
        <taxon>Eukaryota</taxon>
        <taxon>Fungi</taxon>
        <taxon>Dikarya</taxon>
        <taxon>Ascomycota</taxon>
        <taxon>Pezizomycotina</taxon>
        <taxon>Sordariomycetes</taxon>
        <taxon>Hypocreomycetidae</taxon>
        <taxon>Glomerellales</taxon>
        <taxon>Glomerellaceae</taxon>
        <taxon>Colletotrichum</taxon>
        <taxon>Colletotrichum gloeosporioides species complex</taxon>
    </lineage>
</organism>
<evidence type="ECO:0000313" key="2">
    <source>
        <dbReference type="Proteomes" id="UP001243330"/>
    </source>
</evidence>